<protein>
    <submittedName>
        <fullName evidence="3">Glycerophosphoryl diester phosphodiesterase</fullName>
    </submittedName>
</protein>
<dbReference type="EMBL" id="AZMM01011319">
    <property type="protein sequence ID" value="ETJ34255.1"/>
    <property type="molecule type" value="Genomic_DNA"/>
</dbReference>
<name>W1XXU3_9ZZZZ</name>
<feature type="non-terminal residue" evidence="3">
    <location>
        <position position="101"/>
    </location>
</feature>
<feature type="transmembrane region" description="Helical" evidence="1">
    <location>
        <begin position="60"/>
        <end position="84"/>
    </location>
</feature>
<comment type="caution">
    <text evidence="3">The sequence shown here is derived from an EMBL/GenBank/DDBJ whole genome shotgun (WGS) entry which is preliminary data.</text>
</comment>
<keyword evidence="1" id="KW-0472">Membrane</keyword>
<keyword evidence="1" id="KW-1133">Transmembrane helix</keyword>
<organism evidence="3">
    <name type="scientific">human gut metagenome</name>
    <dbReference type="NCBI Taxonomy" id="408170"/>
    <lineage>
        <taxon>unclassified sequences</taxon>
        <taxon>metagenomes</taxon>
        <taxon>organismal metagenomes</taxon>
    </lineage>
</organism>
<dbReference type="AlphaFoldDB" id="W1XXU3"/>
<evidence type="ECO:0000313" key="3">
    <source>
        <dbReference type="EMBL" id="ETJ34255.1"/>
    </source>
</evidence>
<reference evidence="3" key="1">
    <citation type="submission" date="2013-12" db="EMBL/GenBank/DDBJ databases">
        <title>A Varibaculum cambriense genome reconstructed from a premature infant gut community with otherwise low bacterial novelty that shifts toward anaerobic metabolism during the third week of life.</title>
        <authorList>
            <person name="Brown C.T."/>
            <person name="Sharon I."/>
            <person name="Thomas B.C."/>
            <person name="Castelle C.J."/>
            <person name="Morowitz M.J."/>
            <person name="Banfield J.F."/>
        </authorList>
    </citation>
    <scope>NUCLEOTIDE SEQUENCE</scope>
</reference>
<dbReference type="Pfam" id="PF10110">
    <property type="entry name" value="GPDPase_memb"/>
    <property type="match status" value="1"/>
</dbReference>
<feature type="transmembrane region" description="Helical" evidence="1">
    <location>
        <begin position="7"/>
        <end position="24"/>
    </location>
</feature>
<feature type="non-terminal residue" evidence="3">
    <location>
        <position position="1"/>
    </location>
</feature>
<dbReference type="InterPro" id="IPR018476">
    <property type="entry name" value="GlyceroP-diester-Pdiesterase_M"/>
</dbReference>
<accession>W1XXU3</accession>
<keyword evidence="1" id="KW-0812">Transmembrane</keyword>
<sequence>IYLNLDKILFLFFLIFMLVDYIWLPLNSMIAGFLLSQTGYLFISYNNIFEIIKNAPIVSLGFVILIAINLLVAYFQLSILFIGARHLLYHEKRTLIEYSRK</sequence>
<evidence type="ECO:0000259" key="2">
    <source>
        <dbReference type="Pfam" id="PF10110"/>
    </source>
</evidence>
<proteinExistence type="predicted"/>
<feature type="domain" description="Glycerophosphoryl diester phosphodiesterase membrane" evidence="2">
    <location>
        <begin position="1"/>
        <end position="97"/>
    </location>
</feature>
<gene>
    <name evidence="3" type="ORF">Q604_UNBC11319G0001</name>
</gene>
<evidence type="ECO:0000256" key="1">
    <source>
        <dbReference type="SAM" id="Phobius"/>
    </source>
</evidence>